<dbReference type="PATRIC" id="fig|512763.3.peg.3219"/>
<evidence type="ECO:0000313" key="1">
    <source>
        <dbReference type="EMBL" id="ALI99985.1"/>
    </source>
</evidence>
<dbReference type="STRING" id="512763.DC20_14635"/>
<dbReference type="KEGG" id="rti:DC20_14635"/>
<dbReference type="OrthoDB" id="981878at2"/>
<dbReference type="EMBL" id="CP012643">
    <property type="protein sequence ID" value="ALI99985.1"/>
    <property type="molecule type" value="Genomic_DNA"/>
</dbReference>
<protein>
    <submittedName>
        <fullName evidence="1">Uncharacterized protein</fullName>
    </submittedName>
</protein>
<evidence type="ECO:0000313" key="2">
    <source>
        <dbReference type="Proteomes" id="UP000061382"/>
    </source>
</evidence>
<name>A0A0P0CTN8_9BACT</name>
<keyword evidence="2" id="KW-1185">Reference proteome</keyword>
<dbReference type="Proteomes" id="UP000061382">
    <property type="component" value="Chromosome"/>
</dbReference>
<sequence>MRLNIYQEERKYQFYRNDEDSPYLTGEVFWASSKKPFGEIYDLENRPVAILMNGESSSFWKKGKPTYFLYLDSEVVEVTVVSIWKGHWAFEYKGFHYNFYWHNGYKKSLFKSGEQVAKYDARESYPLDPKKAFIVANNDEDHVLLLGLFLLFDKGSALDSELPRNSAYLGRGVQECDYYWFPKR</sequence>
<dbReference type="AlphaFoldDB" id="A0A0P0CTN8"/>
<proteinExistence type="predicted"/>
<gene>
    <name evidence="1" type="ORF">DC20_14635</name>
</gene>
<organism evidence="1 2">
    <name type="scientific">Rufibacter tibetensis</name>
    <dbReference type="NCBI Taxonomy" id="512763"/>
    <lineage>
        <taxon>Bacteria</taxon>
        <taxon>Pseudomonadati</taxon>
        <taxon>Bacteroidota</taxon>
        <taxon>Cytophagia</taxon>
        <taxon>Cytophagales</taxon>
        <taxon>Hymenobacteraceae</taxon>
        <taxon>Rufibacter</taxon>
    </lineage>
</organism>
<accession>A0A0P0CTN8</accession>
<dbReference type="RefSeq" id="WP_062544519.1">
    <property type="nucleotide sequence ID" value="NZ_CP012643.1"/>
</dbReference>
<reference evidence="1 2" key="1">
    <citation type="submission" date="2015-08" db="EMBL/GenBank/DDBJ databases">
        <title>Complete genome sequence of Rufibacter tibetensis strain 1351t, a radiation-resistant bacterium from tibet plateau.</title>
        <authorList>
            <person name="Dai J."/>
        </authorList>
    </citation>
    <scope>NUCLEOTIDE SEQUENCE [LARGE SCALE GENOMIC DNA]</scope>
    <source>
        <strain evidence="1 2">1351</strain>
    </source>
</reference>